<reference evidence="3" key="1">
    <citation type="submission" date="2021-12" db="EMBL/GenBank/DDBJ databases">
        <title>Description of Gramella crocea sp. nov., a new bacterium isolated from activated sludge.</title>
        <authorList>
            <person name="Zhang X."/>
        </authorList>
    </citation>
    <scope>NUCLEOTIDE SEQUENCE</scope>
    <source>
        <strain evidence="3">YB25</strain>
    </source>
</reference>
<dbReference type="PANTHER" id="PTHR34580">
    <property type="match status" value="1"/>
</dbReference>
<evidence type="ECO:0000313" key="4">
    <source>
        <dbReference type="Proteomes" id="UP001139344"/>
    </source>
</evidence>
<accession>A0A9X1UW28</accession>
<protein>
    <submittedName>
        <fullName evidence="3">WYL domain-containing protein</fullName>
    </submittedName>
</protein>
<dbReference type="Pfam" id="PF13280">
    <property type="entry name" value="WYL"/>
    <property type="match status" value="1"/>
</dbReference>
<dbReference type="InterPro" id="IPR051534">
    <property type="entry name" value="CBASS_pafABC_assoc_protein"/>
</dbReference>
<dbReference type="EMBL" id="JAJSON010000015">
    <property type="protein sequence ID" value="MCG9971155.1"/>
    <property type="molecule type" value="Genomic_DNA"/>
</dbReference>
<feature type="domain" description="WYL" evidence="1">
    <location>
        <begin position="158"/>
        <end position="223"/>
    </location>
</feature>
<evidence type="ECO:0000259" key="2">
    <source>
        <dbReference type="Pfam" id="PF25583"/>
    </source>
</evidence>
<dbReference type="PROSITE" id="PS52050">
    <property type="entry name" value="WYL"/>
    <property type="match status" value="1"/>
</dbReference>
<gene>
    <name evidence="3" type="ORF">LU635_05850</name>
</gene>
<dbReference type="InterPro" id="IPR026881">
    <property type="entry name" value="WYL_dom"/>
</dbReference>
<evidence type="ECO:0000259" key="1">
    <source>
        <dbReference type="Pfam" id="PF13280"/>
    </source>
</evidence>
<sequence length="335" mass="39513">MPITKNALIRYQCLDRCFRNPGKRYYIEDLLEECNKALWELNPDSNGIRKRQLYDDITFMTSPEGWSAPIERVRDSRRTYFRYEDQNFSINNQPLNELEAEQLKSAISILDRFKGLPQFKWINQLLPKLDQAFNISNDSEGIISFDNNEYLKGIEFIGPLFNAILYKKLLEINYKSFKNPEPVEIIFSPYHLKEYNNRWFVYGKNNDFDGLINLALDRIEEIKELKGPYEFANVNFEEYFEDVIGVSIFPDQKPIKIGLRVDQSLWPYIQTKPLHGSQKTKEKGKDFTIISIEVVPNFELESIVLQFGEKIEVLEPESFRNQIKNRIIATSKKYL</sequence>
<dbReference type="AlphaFoldDB" id="A0A9X1UW28"/>
<name>A0A9X1UW28_9FLAO</name>
<keyword evidence="4" id="KW-1185">Reference proteome</keyword>
<organism evidence="3 4">
    <name type="scientific">Christiangramia crocea</name>
    <dbReference type="NCBI Taxonomy" id="2904124"/>
    <lineage>
        <taxon>Bacteria</taxon>
        <taxon>Pseudomonadati</taxon>
        <taxon>Bacteroidota</taxon>
        <taxon>Flavobacteriia</taxon>
        <taxon>Flavobacteriales</taxon>
        <taxon>Flavobacteriaceae</taxon>
        <taxon>Christiangramia</taxon>
    </lineage>
</organism>
<dbReference type="RefSeq" id="WP_240097165.1">
    <property type="nucleotide sequence ID" value="NZ_JAJSON010000015.1"/>
</dbReference>
<proteinExistence type="predicted"/>
<comment type="caution">
    <text evidence="3">The sequence shown here is derived from an EMBL/GenBank/DDBJ whole genome shotgun (WGS) entry which is preliminary data.</text>
</comment>
<dbReference type="InterPro" id="IPR057727">
    <property type="entry name" value="WCX_dom"/>
</dbReference>
<feature type="domain" description="WCX" evidence="2">
    <location>
        <begin position="254"/>
        <end position="327"/>
    </location>
</feature>
<evidence type="ECO:0000313" key="3">
    <source>
        <dbReference type="EMBL" id="MCG9971155.1"/>
    </source>
</evidence>
<dbReference type="Pfam" id="PF25583">
    <property type="entry name" value="WCX"/>
    <property type="match status" value="1"/>
</dbReference>
<dbReference type="Proteomes" id="UP001139344">
    <property type="component" value="Unassembled WGS sequence"/>
</dbReference>
<dbReference type="PANTHER" id="PTHR34580:SF9">
    <property type="entry name" value="SLL5097 PROTEIN"/>
    <property type="match status" value="1"/>
</dbReference>